<evidence type="ECO:0000313" key="9">
    <source>
        <dbReference type="Proteomes" id="UP000694557"/>
    </source>
</evidence>
<dbReference type="Ensembl" id="ENSOKIT00005077487.1">
    <property type="protein sequence ID" value="ENSOKIP00005072715.1"/>
    <property type="gene ID" value="ENSOKIG00005031408.1"/>
</dbReference>
<evidence type="ECO:0000256" key="1">
    <source>
        <dbReference type="ARBA" id="ARBA00004141"/>
    </source>
</evidence>
<dbReference type="AlphaFoldDB" id="A0A8C7IGJ3"/>
<organism evidence="8 9">
    <name type="scientific">Oncorhynchus kisutch</name>
    <name type="common">Coho salmon</name>
    <name type="synonym">Salmo kisutch</name>
    <dbReference type="NCBI Taxonomy" id="8019"/>
    <lineage>
        <taxon>Eukaryota</taxon>
        <taxon>Metazoa</taxon>
        <taxon>Chordata</taxon>
        <taxon>Craniata</taxon>
        <taxon>Vertebrata</taxon>
        <taxon>Euteleostomi</taxon>
        <taxon>Actinopterygii</taxon>
        <taxon>Neopterygii</taxon>
        <taxon>Teleostei</taxon>
        <taxon>Protacanthopterygii</taxon>
        <taxon>Salmoniformes</taxon>
        <taxon>Salmonidae</taxon>
        <taxon>Salmoninae</taxon>
        <taxon>Oncorhynchus</taxon>
    </lineage>
</organism>
<dbReference type="Proteomes" id="UP000694557">
    <property type="component" value="Unassembled WGS sequence"/>
</dbReference>
<keyword evidence="2 6" id="KW-0812">Transmembrane</keyword>
<evidence type="ECO:0000259" key="7">
    <source>
        <dbReference type="PROSITE" id="PS50850"/>
    </source>
</evidence>
<dbReference type="InterPro" id="IPR020846">
    <property type="entry name" value="MFS_dom"/>
</dbReference>
<feature type="transmembrane region" description="Helical" evidence="6">
    <location>
        <begin position="429"/>
        <end position="451"/>
    </location>
</feature>
<feature type="transmembrane region" description="Helical" evidence="6">
    <location>
        <begin position="12"/>
        <end position="36"/>
    </location>
</feature>
<dbReference type="Pfam" id="PF07690">
    <property type="entry name" value="MFS_1"/>
    <property type="match status" value="2"/>
</dbReference>
<feature type="transmembrane region" description="Helical" evidence="6">
    <location>
        <begin position="401"/>
        <end position="422"/>
    </location>
</feature>
<dbReference type="GO" id="GO:0022857">
    <property type="term" value="F:transmembrane transporter activity"/>
    <property type="evidence" value="ECO:0007669"/>
    <property type="project" value="InterPro"/>
</dbReference>
<dbReference type="PANTHER" id="PTHR23510:SF56">
    <property type="entry name" value="MAJOR FACILITATOR SUPERFAMILY DOMAIN-CONTAINING PROTEIN 8-LIKE"/>
    <property type="match status" value="1"/>
</dbReference>
<name>A0A8C7IGJ3_ONCKI</name>
<dbReference type="InterPro" id="IPR036259">
    <property type="entry name" value="MFS_trans_sf"/>
</dbReference>
<proteinExistence type="predicted"/>
<evidence type="ECO:0000256" key="6">
    <source>
        <dbReference type="SAM" id="Phobius"/>
    </source>
</evidence>
<keyword evidence="3 6" id="KW-1133">Transmembrane helix</keyword>
<dbReference type="GO" id="GO:0016020">
    <property type="term" value="C:membrane"/>
    <property type="evidence" value="ECO:0007669"/>
    <property type="project" value="UniProtKB-SubCell"/>
</dbReference>
<feature type="domain" description="Major facilitator superfamily (MFS) profile" evidence="7">
    <location>
        <begin position="10"/>
        <end position="546"/>
    </location>
</feature>
<feature type="region of interest" description="Disordered" evidence="5">
    <location>
        <begin position="309"/>
        <end position="349"/>
    </location>
</feature>
<feature type="transmembrane region" description="Helical" evidence="6">
    <location>
        <begin position="500"/>
        <end position="517"/>
    </location>
</feature>
<dbReference type="InterPro" id="IPR051068">
    <property type="entry name" value="MFS_Domain-Containing_Protein"/>
</dbReference>
<reference evidence="8" key="1">
    <citation type="submission" date="2025-08" db="UniProtKB">
        <authorList>
            <consortium name="Ensembl"/>
        </authorList>
    </citation>
    <scope>IDENTIFICATION</scope>
</reference>
<dbReference type="InterPro" id="IPR011701">
    <property type="entry name" value="MFS"/>
</dbReference>
<feature type="transmembrane region" description="Helical" evidence="6">
    <location>
        <begin position="42"/>
        <end position="65"/>
    </location>
</feature>
<dbReference type="PROSITE" id="PS50850">
    <property type="entry name" value="MFS"/>
    <property type="match status" value="1"/>
</dbReference>
<feature type="transmembrane region" description="Helical" evidence="6">
    <location>
        <begin position="364"/>
        <end position="381"/>
    </location>
</feature>
<protein>
    <submittedName>
        <fullName evidence="8">Uncharacterized LOC109888498</fullName>
    </submittedName>
</protein>
<accession>A0A8C7IGJ3</accession>
<feature type="transmembrane region" description="Helical" evidence="6">
    <location>
        <begin position="134"/>
        <end position="155"/>
    </location>
</feature>
<feature type="transmembrane region" description="Helical" evidence="6">
    <location>
        <begin position="77"/>
        <end position="96"/>
    </location>
</feature>
<dbReference type="Gene3D" id="1.20.1250.20">
    <property type="entry name" value="MFS general substrate transporter like domains"/>
    <property type="match status" value="2"/>
</dbReference>
<reference evidence="8" key="2">
    <citation type="submission" date="2025-09" db="UniProtKB">
        <authorList>
            <consortium name="Ensembl"/>
        </authorList>
    </citation>
    <scope>IDENTIFICATION</scope>
</reference>
<keyword evidence="4 6" id="KW-0472">Membrane</keyword>
<comment type="subcellular location">
    <subcellularLocation>
        <location evidence="1">Membrane</location>
        <topology evidence="1">Multi-pass membrane protein</topology>
    </subcellularLocation>
</comment>
<evidence type="ECO:0000256" key="3">
    <source>
        <dbReference type="ARBA" id="ARBA00022989"/>
    </source>
</evidence>
<evidence type="ECO:0000313" key="8">
    <source>
        <dbReference type="Ensembl" id="ENSOKIP00005072715.1"/>
    </source>
</evidence>
<keyword evidence="9" id="KW-1185">Reference proteome</keyword>
<feature type="transmembrane region" description="Helical" evidence="6">
    <location>
        <begin position="102"/>
        <end position="122"/>
    </location>
</feature>
<dbReference type="GeneTree" id="ENSGT00940000165367"/>
<dbReference type="SUPFAM" id="SSF103473">
    <property type="entry name" value="MFS general substrate transporter"/>
    <property type="match status" value="1"/>
</dbReference>
<feature type="transmembrane region" description="Helical" evidence="6">
    <location>
        <begin position="463"/>
        <end position="488"/>
    </location>
</feature>
<feature type="transmembrane region" description="Helical" evidence="6">
    <location>
        <begin position="523"/>
        <end position="543"/>
    </location>
</feature>
<feature type="transmembrane region" description="Helical" evidence="6">
    <location>
        <begin position="175"/>
        <end position="194"/>
    </location>
</feature>
<evidence type="ECO:0000256" key="2">
    <source>
        <dbReference type="ARBA" id="ARBA00022692"/>
    </source>
</evidence>
<evidence type="ECO:0000256" key="5">
    <source>
        <dbReference type="SAM" id="MobiDB-lite"/>
    </source>
</evidence>
<gene>
    <name evidence="8" type="primary">mfsd8l1</name>
</gene>
<sequence length="612" mass="65444">MEFKRKKKMTYFTIGLIFLLSGMEYAVILPTIWRYLQTLGAAPYFLGLGLSAFSLSGLLSGPLFGHWSDKTHATKKIILFANLFEIVGNFMYFMGYSKWLLISSRLVAGVGTGAGSSIFGFMGRCTAHEDRSTVFASVMACRQIGLMIGPVLNLFLRLCDFKLGPFVVNKYTAPGLFMCFMWTLLQLVVVFMFWDLPPREELVGAGAEGTGTVEESAVGGAGSEGVGEGAVGGAEGGACGEGAVGGAWGEGACGEGAVGGAWGEGACGEGAVGGAWGEGACGEGAVGGAWGEGAGEGKPLLGQRPDILGSYGSVVTPDPPRSTANPAKSNLPHVSPTPSPPLEGVGDSSSASFSMSREFLREEVVVLFTAHFVILFNQTALETVVTPLTQQYFNFGELENSIIYCICSVEVITGFLFVHWLCRRTTERVVLAVGLILCHISCVWCLIFLANPQGNFPWQLAEFIIGVFLQISGLPFVAVAQVCLFSKITSLKSQGLSQGVRRSVGGLATILGPLWGGGLTGHMYIMLGLMMALLALFAIMFSFSYPRLVAPTVEHADCLEECDKCGGLRGTSQFTNNMPYSRCFYPKGHFLKMYFYVGQLSLCHSDMEVTLF</sequence>
<evidence type="ECO:0000256" key="4">
    <source>
        <dbReference type="ARBA" id="ARBA00023136"/>
    </source>
</evidence>
<dbReference type="PANTHER" id="PTHR23510">
    <property type="entry name" value="INNER MEMBRANE TRANSPORT PROTEIN YAJR"/>
    <property type="match status" value="1"/>
</dbReference>